<dbReference type="Proteomes" id="UP000789759">
    <property type="component" value="Unassembled WGS sequence"/>
</dbReference>
<accession>A0A9N8VV56</accession>
<evidence type="ECO:0000313" key="2">
    <source>
        <dbReference type="EMBL" id="CAG8467488.1"/>
    </source>
</evidence>
<dbReference type="AlphaFoldDB" id="A0A9N8VV56"/>
<keyword evidence="1" id="KW-0175">Coiled coil</keyword>
<evidence type="ECO:0000256" key="1">
    <source>
        <dbReference type="SAM" id="Coils"/>
    </source>
</evidence>
<evidence type="ECO:0000313" key="3">
    <source>
        <dbReference type="Proteomes" id="UP000789759"/>
    </source>
</evidence>
<keyword evidence="3" id="KW-1185">Reference proteome</keyword>
<dbReference type="EMBL" id="CAJVQA010000306">
    <property type="protein sequence ID" value="CAG8467488.1"/>
    <property type="molecule type" value="Genomic_DNA"/>
</dbReference>
<organism evidence="2 3">
    <name type="scientific">Cetraspora pellucida</name>
    <dbReference type="NCBI Taxonomy" id="1433469"/>
    <lineage>
        <taxon>Eukaryota</taxon>
        <taxon>Fungi</taxon>
        <taxon>Fungi incertae sedis</taxon>
        <taxon>Mucoromycota</taxon>
        <taxon>Glomeromycotina</taxon>
        <taxon>Glomeromycetes</taxon>
        <taxon>Diversisporales</taxon>
        <taxon>Gigasporaceae</taxon>
        <taxon>Cetraspora</taxon>
    </lineage>
</organism>
<protein>
    <submittedName>
        <fullName evidence="2">8391_t:CDS:1</fullName>
    </submittedName>
</protein>
<comment type="caution">
    <text evidence="2">The sequence shown here is derived from an EMBL/GenBank/DDBJ whole genome shotgun (WGS) entry which is preliminary data.</text>
</comment>
<feature type="coiled-coil region" evidence="1">
    <location>
        <begin position="5"/>
        <end position="64"/>
    </location>
</feature>
<sequence length="123" mass="14256">MQSELDLLKQRIIELETENAELKAKEAMFMARIMELEQNAKKVIMKLERSTKESKKRFAKLEQKQLQNDAVDRLDNSSESIINASDPIYVNINAIFIEASSKVLRNSNYWFKNITIGDGCRMI</sequence>
<proteinExistence type="predicted"/>
<gene>
    <name evidence="2" type="ORF">CPELLU_LOCUS912</name>
</gene>
<name>A0A9N8VV56_9GLOM</name>
<reference evidence="2" key="1">
    <citation type="submission" date="2021-06" db="EMBL/GenBank/DDBJ databases">
        <authorList>
            <person name="Kallberg Y."/>
            <person name="Tangrot J."/>
            <person name="Rosling A."/>
        </authorList>
    </citation>
    <scope>NUCLEOTIDE SEQUENCE</scope>
    <source>
        <strain evidence="2">FL966</strain>
    </source>
</reference>